<reference evidence="10" key="3">
    <citation type="journal article" date="2011" name="PLoS ONE">
        <title>Genome sequence of a mesophilic hydrogenotrophic methanogen Methanocella paludicola, the first cultivated representative of the order Methanocellales.</title>
        <authorList>
            <person name="Sakai S."/>
            <person name="Takaki Y."/>
            <person name="Shimamura S."/>
            <person name="Sekine M."/>
            <person name="Tajima T."/>
            <person name="Kosugi H."/>
            <person name="Ichikawa N."/>
            <person name="Tasumi E."/>
            <person name="Hiraki A.T."/>
            <person name="Shimizu A."/>
            <person name="Kato Y."/>
            <person name="Nishiko R."/>
            <person name="Mori K."/>
            <person name="Fujita N."/>
            <person name="Imachi H."/>
            <person name="Takai K."/>
        </authorList>
    </citation>
    <scope>NUCLEOTIDE SEQUENCE [LARGE SCALE GENOMIC DNA]</scope>
    <source>
        <strain evidence="10">DSM 17711 / JCM 13418 / NBRC 101707 / SANAE</strain>
    </source>
</reference>
<sequence>MSQAYDEAPGMERLRREVKELREKGDYYRSILESTDKGIWVIDSNYKTVYINYRMAEMLGTSIDKVLGSTVLKFMDEDNWHNFINMISRCKEGCRDQIDIMFHRADGGVLWTLASLAPFFDIQGFRVGVSGTFVDITERKRMETALKETRDNLMKAQHVGRMGSWVRDLKTDMIESSGEIGEILGIEAVPTKVDDIIKLIYPPYERERVRRIVQEGIEKTGSYTIDVRMMRPDGREIYCHLEAEVVKDGSGRPVKVIGVLQDITERKKAEIALRESRAQSEFFIDLISHNMGNMNHALLGYLELALEKLTPGGYNRELLAKPIEIIKDSGRLINDVRKLRRVVSGDISVKKMDISSILAETIAEVPKEKERDIRINFAPRSGCTVLANELLKDAYSRVIENSIKHSSGPLTINVNLAEAQENGQVYCRVELADNGPGISGEIKRTLLSDINKPGNNFTRIGFGLRFVKTLVASYHGKIWIEDRVPGEYEKGLRVVITIPKAD</sequence>
<dbReference type="InterPro" id="IPR001610">
    <property type="entry name" value="PAC"/>
</dbReference>
<dbReference type="PANTHER" id="PTHR43304">
    <property type="entry name" value="PHYTOCHROME-LIKE PROTEIN CPH1"/>
    <property type="match status" value="1"/>
</dbReference>
<organism evidence="9 10">
    <name type="scientific">Methanocella paludicola (strain DSM 17711 / JCM 13418 / NBRC 101707 / SANAE)</name>
    <dbReference type="NCBI Taxonomy" id="304371"/>
    <lineage>
        <taxon>Archaea</taxon>
        <taxon>Methanobacteriati</taxon>
        <taxon>Methanobacteriota</taxon>
        <taxon>Stenosarchaea group</taxon>
        <taxon>Methanomicrobia</taxon>
        <taxon>Methanocellales</taxon>
        <taxon>Methanocellaceae</taxon>
        <taxon>Methanocella</taxon>
    </lineage>
</organism>
<dbReference type="Gene3D" id="2.10.70.100">
    <property type="match status" value="1"/>
</dbReference>
<evidence type="ECO:0000313" key="9">
    <source>
        <dbReference type="EMBL" id="BAI62274.1"/>
    </source>
</evidence>
<dbReference type="EC" id="2.7.13.3" evidence="2"/>
<dbReference type="Pfam" id="PF08448">
    <property type="entry name" value="PAS_4"/>
    <property type="match status" value="1"/>
</dbReference>
<feature type="domain" description="PAC" evidence="8">
    <location>
        <begin position="223"/>
        <end position="275"/>
    </location>
</feature>
<dbReference type="CDD" id="cd00130">
    <property type="entry name" value="PAS"/>
    <property type="match status" value="2"/>
</dbReference>
<dbReference type="Pfam" id="PF02518">
    <property type="entry name" value="HATPase_c"/>
    <property type="match status" value="1"/>
</dbReference>
<dbReference type="InterPro" id="IPR000700">
    <property type="entry name" value="PAS-assoc_C"/>
</dbReference>
<dbReference type="eggNOG" id="arCOG06515">
    <property type="taxonomic scope" value="Archaea"/>
</dbReference>
<evidence type="ECO:0000313" key="10">
    <source>
        <dbReference type="Proteomes" id="UP000001882"/>
    </source>
</evidence>
<evidence type="ECO:0000256" key="5">
    <source>
        <dbReference type="ARBA" id="ARBA00022777"/>
    </source>
</evidence>
<protein>
    <recommendedName>
        <fullName evidence="2">histidine kinase</fullName>
        <ecNumber evidence="2">2.7.13.3</ecNumber>
    </recommendedName>
</protein>
<dbReference type="InterPro" id="IPR013656">
    <property type="entry name" value="PAS_4"/>
</dbReference>
<dbReference type="EMBL" id="AP011532">
    <property type="protein sequence ID" value="BAI62274.1"/>
    <property type="molecule type" value="Genomic_DNA"/>
</dbReference>
<proteinExistence type="predicted"/>
<dbReference type="GO" id="GO:0000155">
    <property type="term" value="F:phosphorelay sensor kinase activity"/>
    <property type="evidence" value="ECO:0007669"/>
    <property type="project" value="InterPro"/>
</dbReference>
<dbReference type="OrthoDB" id="8127at2157"/>
<dbReference type="InterPro" id="IPR005467">
    <property type="entry name" value="His_kinase_dom"/>
</dbReference>
<dbReference type="GeneID" id="8682047"/>
<dbReference type="Gene3D" id="3.30.450.20">
    <property type="entry name" value="PAS domain"/>
    <property type="match status" value="2"/>
</dbReference>
<evidence type="ECO:0000259" key="7">
    <source>
        <dbReference type="PROSITE" id="PS50112"/>
    </source>
</evidence>
<evidence type="ECO:0000259" key="8">
    <source>
        <dbReference type="PROSITE" id="PS50113"/>
    </source>
</evidence>
<keyword evidence="5 9" id="KW-0418">Kinase</keyword>
<feature type="domain" description="Histidine kinase" evidence="6">
    <location>
        <begin position="286"/>
        <end position="502"/>
    </location>
</feature>
<dbReference type="KEGG" id="mpd:MCP_2202"/>
<reference evidence="9 10" key="1">
    <citation type="journal article" date="2007" name="Appl. Environ. Microbiol.">
        <title>Isolation of key methanogens for global methane emission from rice paddy fields: a novel isolate affiliated with the clone cluster rice cluster I.</title>
        <authorList>
            <person name="Sakai S."/>
            <person name="Imachi H."/>
            <person name="Sekiguchi Y."/>
            <person name="Ohashi A."/>
            <person name="Harada H."/>
            <person name="Kamagata Y."/>
        </authorList>
    </citation>
    <scope>NUCLEOTIDE SEQUENCE [LARGE SCALE GENOMIC DNA]</scope>
    <source>
        <strain evidence="10">DSM 17711 / JCM 13418 / NBRC 101707 / SANAE</strain>
    </source>
</reference>
<reference evidence="9 10" key="2">
    <citation type="journal article" date="2008" name="Int. J. Syst. Evol. Microbiol.">
        <title>Methanocella paludicola gen. nov., sp. nov., a methane-producing archaeon, the first isolate of the lineage 'Rice Cluster I', and proposal of the new archaeal order Methanocellales ord. nov.</title>
        <authorList>
            <person name="Sakai S."/>
            <person name="Imachi H."/>
            <person name="Hanada S."/>
            <person name="Ohashi A."/>
            <person name="Harada H."/>
            <person name="Kamagata Y."/>
        </authorList>
    </citation>
    <scope>NUCLEOTIDE SEQUENCE [LARGE SCALE GENOMIC DNA]</scope>
    <source>
        <strain evidence="10">DSM 17711 / JCM 13418 / NBRC 101707 / SANAE</strain>
    </source>
</reference>
<dbReference type="PANTHER" id="PTHR43304:SF1">
    <property type="entry name" value="PAC DOMAIN-CONTAINING PROTEIN"/>
    <property type="match status" value="1"/>
</dbReference>
<dbReference type="InterPro" id="IPR013655">
    <property type="entry name" value="PAS_fold_3"/>
</dbReference>
<dbReference type="PROSITE" id="PS50112">
    <property type="entry name" value="PAS"/>
    <property type="match status" value="1"/>
</dbReference>
<accession>D1Z0Q2</accession>
<dbReference type="InParanoid" id="D1Z0Q2"/>
<dbReference type="RefSeq" id="WP_012900948.1">
    <property type="nucleotide sequence ID" value="NC_013665.1"/>
</dbReference>
<dbReference type="SUPFAM" id="SSF55785">
    <property type="entry name" value="PYP-like sensor domain (PAS domain)"/>
    <property type="match status" value="2"/>
</dbReference>
<comment type="catalytic activity">
    <reaction evidence="1">
        <text>ATP + protein L-histidine = ADP + protein N-phospho-L-histidine.</text>
        <dbReference type="EC" id="2.7.13.3"/>
    </reaction>
</comment>
<evidence type="ECO:0000256" key="4">
    <source>
        <dbReference type="ARBA" id="ARBA00022679"/>
    </source>
</evidence>
<gene>
    <name evidence="9" type="ordered locus">MCP_2202</name>
</gene>
<evidence type="ECO:0000256" key="2">
    <source>
        <dbReference type="ARBA" id="ARBA00012438"/>
    </source>
</evidence>
<dbReference type="PROSITE" id="PS50109">
    <property type="entry name" value="HIS_KIN"/>
    <property type="match status" value="1"/>
</dbReference>
<dbReference type="InterPro" id="IPR003661">
    <property type="entry name" value="HisK_dim/P_dom"/>
</dbReference>
<dbReference type="NCBIfam" id="TIGR00229">
    <property type="entry name" value="sensory_box"/>
    <property type="match status" value="2"/>
</dbReference>
<dbReference type="PROSITE" id="PS50113">
    <property type="entry name" value="PAC"/>
    <property type="match status" value="2"/>
</dbReference>
<feature type="domain" description="PAS" evidence="7">
    <location>
        <begin position="24"/>
        <end position="79"/>
    </location>
</feature>
<dbReference type="SMART" id="SM00387">
    <property type="entry name" value="HATPase_c"/>
    <property type="match status" value="1"/>
</dbReference>
<dbReference type="InterPro" id="IPR035965">
    <property type="entry name" value="PAS-like_dom_sf"/>
</dbReference>
<dbReference type="Gene3D" id="3.30.565.10">
    <property type="entry name" value="Histidine kinase-like ATPase, C-terminal domain"/>
    <property type="match status" value="1"/>
</dbReference>
<dbReference type="Pfam" id="PF08447">
    <property type="entry name" value="PAS_3"/>
    <property type="match status" value="1"/>
</dbReference>
<dbReference type="SUPFAM" id="SSF55874">
    <property type="entry name" value="ATPase domain of HSP90 chaperone/DNA topoisomerase II/histidine kinase"/>
    <property type="match status" value="1"/>
</dbReference>
<evidence type="ECO:0000259" key="6">
    <source>
        <dbReference type="PROSITE" id="PS50109"/>
    </source>
</evidence>
<keyword evidence="3" id="KW-0597">Phosphoprotein</keyword>
<name>D1Z0Q2_METPS</name>
<dbReference type="CDD" id="cd00082">
    <property type="entry name" value="HisKA"/>
    <property type="match status" value="1"/>
</dbReference>
<evidence type="ECO:0000256" key="1">
    <source>
        <dbReference type="ARBA" id="ARBA00000085"/>
    </source>
</evidence>
<keyword evidence="4" id="KW-0808">Transferase</keyword>
<dbReference type="SMART" id="SM00091">
    <property type="entry name" value="PAS"/>
    <property type="match status" value="2"/>
</dbReference>
<dbReference type="InterPro" id="IPR000014">
    <property type="entry name" value="PAS"/>
</dbReference>
<dbReference type="Proteomes" id="UP000001882">
    <property type="component" value="Chromosome"/>
</dbReference>
<dbReference type="SMART" id="SM00086">
    <property type="entry name" value="PAC"/>
    <property type="match status" value="2"/>
</dbReference>
<dbReference type="eggNOG" id="arCOG02352">
    <property type="taxonomic scope" value="Archaea"/>
</dbReference>
<keyword evidence="10" id="KW-1185">Reference proteome</keyword>
<dbReference type="InterPro" id="IPR036890">
    <property type="entry name" value="HATPase_C_sf"/>
</dbReference>
<evidence type="ECO:0000256" key="3">
    <source>
        <dbReference type="ARBA" id="ARBA00022553"/>
    </source>
</evidence>
<dbReference type="AlphaFoldDB" id="D1Z0Q2"/>
<dbReference type="STRING" id="304371.MCP_2202"/>
<dbReference type="InterPro" id="IPR003594">
    <property type="entry name" value="HATPase_dom"/>
</dbReference>
<dbReference type="InterPro" id="IPR052162">
    <property type="entry name" value="Sensor_kinase/Photoreceptor"/>
</dbReference>
<feature type="domain" description="PAC" evidence="8">
    <location>
        <begin position="96"/>
        <end position="148"/>
    </location>
</feature>